<comment type="caution">
    <text evidence="8">The sequence shown here is derived from an EMBL/GenBank/DDBJ whole genome shotgun (WGS) entry which is preliminary data.</text>
</comment>
<gene>
    <name evidence="8" type="ORF">J0695_34255</name>
</gene>
<sequence>MLVMGVGVIGGFTVLAVVSTLALITIGRRRELALLRLIGAGRRQVTRMLAMETALITTTGLLIGTVVAAVPLTAFGLTAAGTLPYLPPTDYAVIALTVTAAVAAGTLLPAIRRSGRPGRQRRPAPRSAN</sequence>
<dbReference type="Pfam" id="PF02687">
    <property type="entry name" value="FtsX"/>
    <property type="match status" value="1"/>
</dbReference>
<keyword evidence="9" id="KW-1185">Reference proteome</keyword>
<feature type="transmembrane region" description="Helical" evidence="6">
    <location>
        <begin position="6"/>
        <end position="27"/>
    </location>
</feature>
<dbReference type="AlphaFoldDB" id="A0A939FED1"/>
<evidence type="ECO:0000256" key="4">
    <source>
        <dbReference type="ARBA" id="ARBA00022989"/>
    </source>
</evidence>
<name>A0A939FED1_9ACTN</name>
<organism evidence="8 9">
    <name type="scientific">Streptomyces beijiangensis</name>
    <dbReference type="NCBI Taxonomy" id="163361"/>
    <lineage>
        <taxon>Bacteria</taxon>
        <taxon>Bacillati</taxon>
        <taxon>Actinomycetota</taxon>
        <taxon>Actinomycetes</taxon>
        <taxon>Kitasatosporales</taxon>
        <taxon>Streptomycetaceae</taxon>
        <taxon>Streptomyces</taxon>
    </lineage>
</organism>
<dbReference type="GO" id="GO:0005886">
    <property type="term" value="C:plasma membrane"/>
    <property type="evidence" value="ECO:0007669"/>
    <property type="project" value="UniProtKB-SubCell"/>
</dbReference>
<comment type="subcellular location">
    <subcellularLocation>
        <location evidence="1">Cell membrane</location>
        <topology evidence="1">Multi-pass membrane protein</topology>
    </subcellularLocation>
</comment>
<dbReference type="InterPro" id="IPR003838">
    <property type="entry name" value="ABC3_permease_C"/>
</dbReference>
<dbReference type="RefSeq" id="WP_206968669.1">
    <property type="nucleotide sequence ID" value="NZ_BAAAJJ010000007.1"/>
</dbReference>
<evidence type="ECO:0000256" key="2">
    <source>
        <dbReference type="ARBA" id="ARBA00022475"/>
    </source>
</evidence>
<evidence type="ECO:0000256" key="3">
    <source>
        <dbReference type="ARBA" id="ARBA00022692"/>
    </source>
</evidence>
<reference evidence="8" key="1">
    <citation type="submission" date="2021-03" db="EMBL/GenBank/DDBJ databases">
        <title>Streptomyces poriferae sp. nov., a novel marine sponge-derived Actinobacteria species with anti-MRSA activity.</title>
        <authorList>
            <person name="Sandoval-Powers M."/>
            <person name="Kralova S."/>
            <person name="Nguyen G.-S."/>
            <person name="Fawwal D."/>
            <person name="Degnes K."/>
            <person name="Klinkenberg G."/>
            <person name="Sletta H."/>
            <person name="Wentzel A."/>
            <person name="Liles M.R."/>
        </authorList>
    </citation>
    <scope>NUCLEOTIDE SEQUENCE</scope>
    <source>
        <strain evidence="8">DSM 41794</strain>
    </source>
</reference>
<feature type="domain" description="ABC3 transporter permease C-terminal" evidence="7">
    <location>
        <begin position="8"/>
        <end position="113"/>
    </location>
</feature>
<dbReference type="EMBL" id="JAFLRJ010000450">
    <property type="protein sequence ID" value="MBO0516794.1"/>
    <property type="molecule type" value="Genomic_DNA"/>
</dbReference>
<evidence type="ECO:0000256" key="6">
    <source>
        <dbReference type="SAM" id="Phobius"/>
    </source>
</evidence>
<evidence type="ECO:0000313" key="8">
    <source>
        <dbReference type="EMBL" id="MBO0516794.1"/>
    </source>
</evidence>
<accession>A0A939FED1</accession>
<dbReference type="Proteomes" id="UP000664167">
    <property type="component" value="Unassembled WGS sequence"/>
</dbReference>
<evidence type="ECO:0000256" key="1">
    <source>
        <dbReference type="ARBA" id="ARBA00004651"/>
    </source>
</evidence>
<keyword evidence="4 6" id="KW-1133">Transmembrane helix</keyword>
<keyword evidence="2" id="KW-1003">Cell membrane</keyword>
<evidence type="ECO:0000256" key="5">
    <source>
        <dbReference type="ARBA" id="ARBA00023136"/>
    </source>
</evidence>
<feature type="transmembrane region" description="Helical" evidence="6">
    <location>
        <begin position="48"/>
        <end position="71"/>
    </location>
</feature>
<proteinExistence type="predicted"/>
<keyword evidence="3 6" id="KW-0812">Transmembrane</keyword>
<evidence type="ECO:0000313" key="9">
    <source>
        <dbReference type="Proteomes" id="UP000664167"/>
    </source>
</evidence>
<keyword evidence="5 6" id="KW-0472">Membrane</keyword>
<evidence type="ECO:0000259" key="7">
    <source>
        <dbReference type="Pfam" id="PF02687"/>
    </source>
</evidence>
<feature type="transmembrane region" description="Helical" evidence="6">
    <location>
        <begin position="91"/>
        <end position="111"/>
    </location>
</feature>
<protein>
    <submittedName>
        <fullName evidence="8">FtsX-like permease family protein</fullName>
    </submittedName>
</protein>